<proteinExistence type="predicted"/>
<feature type="transmembrane region" description="Helical" evidence="5">
    <location>
        <begin position="184"/>
        <end position="204"/>
    </location>
</feature>
<dbReference type="PANTHER" id="PTHR12591">
    <property type="entry name" value="GLUCOSE-6-PHOSPHATASE"/>
    <property type="match status" value="1"/>
</dbReference>
<evidence type="ECO:0000256" key="5">
    <source>
        <dbReference type="SAM" id="Phobius"/>
    </source>
</evidence>
<evidence type="ECO:0000313" key="6">
    <source>
        <dbReference type="EMBL" id="KAK7795531.1"/>
    </source>
</evidence>
<evidence type="ECO:0000256" key="1">
    <source>
        <dbReference type="ARBA" id="ARBA00004141"/>
    </source>
</evidence>
<evidence type="ECO:0000313" key="7">
    <source>
        <dbReference type="Proteomes" id="UP001488838"/>
    </source>
</evidence>
<dbReference type="PANTHER" id="PTHR12591:SF1">
    <property type="entry name" value="GLUCOSE-6-PHOSPHATASE 2"/>
    <property type="match status" value="1"/>
</dbReference>
<comment type="subcellular location">
    <subcellularLocation>
        <location evidence="1">Membrane</location>
        <topology evidence="1">Multi-pass membrane protein</topology>
    </subcellularLocation>
</comment>
<gene>
    <name evidence="6" type="ORF">U0070_027075</name>
</gene>
<keyword evidence="2 5" id="KW-0812">Transmembrane</keyword>
<dbReference type="GO" id="GO:0006094">
    <property type="term" value="P:gluconeogenesis"/>
    <property type="evidence" value="ECO:0007669"/>
    <property type="project" value="TreeGrafter"/>
</dbReference>
<dbReference type="AlphaFoldDB" id="A0AAW0H2C0"/>
<sequence>MEMLSIMYHSDDSTLSTTPGCHIKTAGLKALWFHLLQASNCAFLRWISFIGAEYSLFNTYRETTGLTMIFYILCPMLETPRNTFSVYFPLWFQLNQVVGTKMIWDIIWASSKKLRFTQITQAHALTSFLLHTDLVLALECFLVDSSWCLYLQSVHSNTFPHQVIVGVMGGIHIASLNVYRKSNIFLFLFALGFYLLLRLLNIDLPWSLPIAKKWCANPDWIHIDSTLFAGLKPRGPFWLGFRHQLQNVPMSCRGENGRKLSFQLLRAMTSLITLQLYCFIQIPTHREPWFYLLPFCKSTSIPLAVVALILYCVHMLMRPS</sequence>
<evidence type="ECO:0000256" key="3">
    <source>
        <dbReference type="ARBA" id="ARBA00022989"/>
    </source>
</evidence>
<organism evidence="6 7">
    <name type="scientific">Myodes glareolus</name>
    <name type="common">Bank vole</name>
    <name type="synonym">Clethrionomys glareolus</name>
    <dbReference type="NCBI Taxonomy" id="447135"/>
    <lineage>
        <taxon>Eukaryota</taxon>
        <taxon>Metazoa</taxon>
        <taxon>Chordata</taxon>
        <taxon>Craniata</taxon>
        <taxon>Vertebrata</taxon>
        <taxon>Euteleostomi</taxon>
        <taxon>Mammalia</taxon>
        <taxon>Eutheria</taxon>
        <taxon>Euarchontoglires</taxon>
        <taxon>Glires</taxon>
        <taxon>Rodentia</taxon>
        <taxon>Myomorpha</taxon>
        <taxon>Muroidea</taxon>
        <taxon>Cricetidae</taxon>
        <taxon>Arvicolinae</taxon>
        <taxon>Myodes</taxon>
    </lineage>
</organism>
<reference evidence="6 7" key="1">
    <citation type="journal article" date="2023" name="bioRxiv">
        <title>Conserved and derived expression patterns and positive selection on dental genes reveal complex evolutionary context of ever-growing rodent molars.</title>
        <authorList>
            <person name="Calamari Z.T."/>
            <person name="Song A."/>
            <person name="Cohen E."/>
            <person name="Akter M."/>
            <person name="Roy R.D."/>
            <person name="Hallikas O."/>
            <person name="Christensen M.M."/>
            <person name="Li P."/>
            <person name="Marangoni P."/>
            <person name="Jernvall J."/>
            <person name="Klein O.D."/>
        </authorList>
    </citation>
    <scope>NUCLEOTIDE SEQUENCE [LARGE SCALE GENOMIC DNA]</scope>
    <source>
        <strain evidence="6">V071</strain>
    </source>
</reference>
<feature type="transmembrane region" description="Helical" evidence="5">
    <location>
        <begin position="289"/>
        <end position="313"/>
    </location>
</feature>
<dbReference type="GO" id="GO:0051156">
    <property type="term" value="P:glucose 6-phosphate metabolic process"/>
    <property type="evidence" value="ECO:0007669"/>
    <property type="project" value="TreeGrafter"/>
</dbReference>
<comment type="caution">
    <text evidence="6">The sequence shown here is derived from an EMBL/GenBank/DDBJ whole genome shotgun (WGS) entry which is preliminary data.</text>
</comment>
<keyword evidence="3 5" id="KW-1133">Transmembrane helix</keyword>
<name>A0AAW0H2C0_MYOGA</name>
<dbReference type="GO" id="GO:0004346">
    <property type="term" value="F:glucose-6-phosphatase activity"/>
    <property type="evidence" value="ECO:0007669"/>
    <property type="project" value="InterPro"/>
</dbReference>
<keyword evidence="7" id="KW-1185">Reference proteome</keyword>
<dbReference type="EMBL" id="JBBHLL010002178">
    <property type="protein sequence ID" value="KAK7795531.1"/>
    <property type="molecule type" value="Genomic_DNA"/>
</dbReference>
<dbReference type="GO" id="GO:0016020">
    <property type="term" value="C:membrane"/>
    <property type="evidence" value="ECO:0007669"/>
    <property type="project" value="UniProtKB-SubCell"/>
</dbReference>
<keyword evidence="4 5" id="KW-0472">Membrane</keyword>
<dbReference type="Proteomes" id="UP001488838">
    <property type="component" value="Unassembled WGS sequence"/>
</dbReference>
<evidence type="ECO:0000256" key="2">
    <source>
        <dbReference type="ARBA" id="ARBA00022692"/>
    </source>
</evidence>
<accession>A0AAW0H2C0</accession>
<protein>
    <submittedName>
        <fullName evidence="6">Uncharacterized protein</fullName>
    </submittedName>
</protein>
<evidence type="ECO:0000256" key="4">
    <source>
        <dbReference type="ARBA" id="ARBA00023136"/>
    </source>
</evidence>